<proteinExistence type="predicted"/>
<dbReference type="Pfam" id="PF07362">
    <property type="entry name" value="CcdA"/>
    <property type="match status" value="1"/>
</dbReference>
<reference evidence="2 3" key="1">
    <citation type="submission" date="2019-02" db="EMBL/GenBank/DDBJ databases">
        <title>Genomic Encyclopedia of Type Strains, Phase IV (KMG-IV): sequencing the most valuable type-strain genomes for metagenomic binning, comparative biology and taxonomic classification.</title>
        <authorList>
            <person name="Goeker M."/>
        </authorList>
    </citation>
    <scope>NUCLEOTIDE SEQUENCE [LARGE SCALE GENOMIC DNA]</scope>
    <source>
        <strain evidence="2 3">DSM 101727</strain>
    </source>
</reference>
<sequence>MAKRKITVTVDEELVDQARELGETHLSAVVNKALADHLDHLARLDAMRQMLDEWDAKFGPVPEEELASARATLDELDGVASDRGAA</sequence>
<dbReference type="EMBL" id="SGWQ01000001">
    <property type="protein sequence ID" value="RZS45129.1"/>
    <property type="molecule type" value="Genomic_DNA"/>
</dbReference>
<keyword evidence="1" id="KW-1277">Toxin-antitoxin system</keyword>
<evidence type="ECO:0000256" key="1">
    <source>
        <dbReference type="ARBA" id="ARBA00022649"/>
    </source>
</evidence>
<comment type="caution">
    <text evidence="2">The sequence shown here is derived from an EMBL/GenBank/DDBJ whole genome shotgun (WGS) entry which is preliminary data.</text>
</comment>
<accession>A0A4Q7L629</accession>
<dbReference type="AlphaFoldDB" id="A0A4Q7L629"/>
<gene>
    <name evidence="2" type="ORF">EV193_1011016</name>
</gene>
<dbReference type="Proteomes" id="UP000294257">
    <property type="component" value="Unassembled WGS sequence"/>
</dbReference>
<dbReference type="RefSeq" id="WP_130342711.1">
    <property type="nucleotide sequence ID" value="NZ_SGWQ01000001.1"/>
</dbReference>
<name>A0A4Q7L629_9PSEU</name>
<protein>
    <submittedName>
        <fullName evidence="2">Post-segregation antitoxin CcdA</fullName>
    </submittedName>
</protein>
<dbReference type="OrthoDB" id="5197662at2"/>
<evidence type="ECO:0000313" key="2">
    <source>
        <dbReference type="EMBL" id="RZS45129.1"/>
    </source>
</evidence>
<organism evidence="2 3">
    <name type="scientific">Herbihabitans rhizosphaerae</name>
    <dbReference type="NCBI Taxonomy" id="1872711"/>
    <lineage>
        <taxon>Bacteria</taxon>
        <taxon>Bacillati</taxon>
        <taxon>Actinomycetota</taxon>
        <taxon>Actinomycetes</taxon>
        <taxon>Pseudonocardiales</taxon>
        <taxon>Pseudonocardiaceae</taxon>
        <taxon>Herbihabitans</taxon>
    </lineage>
</organism>
<evidence type="ECO:0000313" key="3">
    <source>
        <dbReference type="Proteomes" id="UP000294257"/>
    </source>
</evidence>
<keyword evidence="3" id="KW-1185">Reference proteome</keyword>
<dbReference type="InterPro" id="IPR009956">
    <property type="entry name" value="Post-segregation_anti-tox_CcdA"/>
</dbReference>